<dbReference type="Proteomes" id="UP001221757">
    <property type="component" value="Unassembled WGS sequence"/>
</dbReference>
<dbReference type="AlphaFoldDB" id="A0AAD7GE07"/>
<proteinExistence type="predicted"/>
<reference evidence="1" key="1">
    <citation type="submission" date="2023-03" db="EMBL/GenBank/DDBJ databases">
        <title>Massive genome expansion in bonnet fungi (Mycena s.s.) driven by repeated elements and novel gene families across ecological guilds.</title>
        <authorList>
            <consortium name="Lawrence Berkeley National Laboratory"/>
            <person name="Harder C.B."/>
            <person name="Miyauchi S."/>
            <person name="Viragh M."/>
            <person name="Kuo A."/>
            <person name="Thoen E."/>
            <person name="Andreopoulos B."/>
            <person name="Lu D."/>
            <person name="Skrede I."/>
            <person name="Drula E."/>
            <person name="Henrissat B."/>
            <person name="Morin E."/>
            <person name="Kohler A."/>
            <person name="Barry K."/>
            <person name="LaButti K."/>
            <person name="Morin E."/>
            <person name="Salamov A."/>
            <person name="Lipzen A."/>
            <person name="Mereny Z."/>
            <person name="Hegedus B."/>
            <person name="Baldrian P."/>
            <person name="Stursova M."/>
            <person name="Weitz H."/>
            <person name="Taylor A."/>
            <person name="Grigoriev I.V."/>
            <person name="Nagy L.G."/>
            <person name="Martin F."/>
            <person name="Kauserud H."/>
        </authorList>
    </citation>
    <scope>NUCLEOTIDE SEQUENCE</scope>
    <source>
        <strain evidence="1">CBHHK067</strain>
    </source>
</reference>
<evidence type="ECO:0000313" key="1">
    <source>
        <dbReference type="EMBL" id="KAJ7690348.1"/>
    </source>
</evidence>
<organism evidence="1 2">
    <name type="scientific">Mycena rosella</name>
    <name type="common">Pink bonnet</name>
    <name type="synonym">Agaricus rosellus</name>
    <dbReference type="NCBI Taxonomy" id="1033263"/>
    <lineage>
        <taxon>Eukaryota</taxon>
        <taxon>Fungi</taxon>
        <taxon>Dikarya</taxon>
        <taxon>Basidiomycota</taxon>
        <taxon>Agaricomycotina</taxon>
        <taxon>Agaricomycetes</taxon>
        <taxon>Agaricomycetidae</taxon>
        <taxon>Agaricales</taxon>
        <taxon>Marasmiineae</taxon>
        <taxon>Mycenaceae</taxon>
        <taxon>Mycena</taxon>
    </lineage>
</organism>
<sequence>MWNLSSSIALNILSECQNLRHCSLQLSSDVDESINVPASVELPLLVSLKISIGGCTAPQRDPLDRLLLPQLSNLSFKGWVPDSIDLNFPFPTLLSTATKLEHVEVATTSFTRDSFIAFLHQLPPSLRSLGMEQYIMGTSAPAFVDDDLLDLLTPVRDAASQDPASESGPHRHHFLFPKLNTIKCIYAAHFSDEALFRFIQARMVNSEARLRQVKITFFRYMENDILPRVQPFIDEFGLDISLQYTKTKSS</sequence>
<keyword evidence="2" id="KW-1185">Reference proteome</keyword>
<evidence type="ECO:0008006" key="3">
    <source>
        <dbReference type="Google" id="ProtNLM"/>
    </source>
</evidence>
<evidence type="ECO:0000313" key="2">
    <source>
        <dbReference type="Proteomes" id="UP001221757"/>
    </source>
</evidence>
<dbReference type="InterPro" id="IPR032675">
    <property type="entry name" value="LRR_dom_sf"/>
</dbReference>
<accession>A0AAD7GE07</accession>
<name>A0AAD7GE07_MYCRO</name>
<dbReference type="Gene3D" id="3.80.10.10">
    <property type="entry name" value="Ribonuclease Inhibitor"/>
    <property type="match status" value="1"/>
</dbReference>
<dbReference type="EMBL" id="JARKIE010000065">
    <property type="protein sequence ID" value="KAJ7690348.1"/>
    <property type="molecule type" value="Genomic_DNA"/>
</dbReference>
<comment type="caution">
    <text evidence="1">The sequence shown here is derived from an EMBL/GenBank/DDBJ whole genome shotgun (WGS) entry which is preliminary data.</text>
</comment>
<gene>
    <name evidence="1" type="ORF">B0H17DRAFT_1134377</name>
</gene>
<protein>
    <recommendedName>
        <fullName evidence="3">F-box domain-containing protein</fullName>
    </recommendedName>
</protein>